<dbReference type="PROSITE" id="PS51118">
    <property type="entry name" value="HTH_HXLR"/>
    <property type="match status" value="1"/>
</dbReference>
<name>A0A3L7A628_9MICO</name>
<protein>
    <submittedName>
        <fullName evidence="6">Transcriptional regulator</fullName>
    </submittedName>
</protein>
<feature type="domain" description="HTH hxlR-type" evidence="5">
    <location>
        <begin position="17"/>
        <end position="117"/>
    </location>
</feature>
<evidence type="ECO:0000256" key="3">
    <source>
        <dbReference type="ARBA" id="ARBA00023163"/>
    </source>
</evidence>
<dbReference type="SUPFAM" id="SSF46785">
    <property type="entry name" value="Winged helix' DNA-binding domain"/>
    <property type="match status" value="1"/>
</dbReference>
<evidence type="ECO:0000256" key="4">
    <source>
        <dbReference type="SAM" id="MobiDB-lite"/>
    </source>
</evidence>
<feature type="compositionally biased region" description="Basic and acidic residues" evidence="4">
    <location>
        <begin position="143"/>
        <end position="156"/>
    </location>
</feature>
<comment type="caution">
    <text evidence="6">The sequence shown here is derived from an EMBL/GenBank/DDBJ whole genome shotgun (WGS) entry which is preliminary data.</text>
</comment>
<keyword evidence="2" id="KW-0238">DNA-binding</keyword>
<dbReference type="AlphaFoldDB" id="A0A3L7A628"/>
<dbReference type="RefSeq" id="WP_121649202.1">
    <property type="nucleotide sequence ID" value="NZ_RCUX01000009.1"/>
</dbReference>
<dbReference type="EMBL" id="RCUX01000009">
    <property type="protein sequence ID" value="RLP74802.1"/>
    <property type="molecule type" value="Genomic_DNA"/>
</dbReference>
<dbReference type="Gene3D" id="1.10.10.10">
    <property type="entry name" value="Winged helix-like DNA-binding domain superfamily/Winged helix DNA-binding domain"/>
    <property type="match status" value="1"/>
</dbReference>
<dbReference type="PANTHER" id="PTHR33204">
    <property type="entry name" value="TRANSCRIPTIONAL REGULATOR, MARR FAMILY"/>
    <property type="match status" value="1"/>
</dbReference>
<evidence type="ECO:0000313" key="6">
    <source>
        <dbReference type="EMBL" id="RLP74802.1"/>
    </source>
</evidence>
<accession>A0A3L7A628</accession>
<dbReference type="InterPro" id="IPR002577">
    <property type="entry name" value="HTH_HxlR"/>
</dbReference>
<evidence type="ECO:0000313" key="7">
    <source>
        <dbReference type="Proteomes" id="UP000272503"/>
    </source>
</evidence>
<dbReference type="InterPro" id="IPR036390">
    <property type="entry name" value="WH_DNA-bd_sf"/>
</dbReference>
<sequence>MTGYTEYSEPTLDPELCPVYRSLEIVGDRWTMLILRRALLRGTTRFADFRDGLHIAPNILTDRLGKLVEEGIMERHGYREPGSRERFEYVLTEAGREFNMLVSALAGWGAKNRPLENSREVAAYTTDDGRRVELAYVTPEGERVDPARVSTRRRDLGNLTNNH</sequence>
<keyword evidence="3" id="KW-0804">Transcription</keyword>
<dbReference type="PANTHER" id="PTHR33204:SF18">
    <property type="entry name" value="TRANSCRIPTIONAL REGULATORY PROTEIN"/>
    <property type="match status" value="1"/>
</dbReference>
<evidence type="ECO:0000256" key="1">
    <source>
        <dbReference type="ARBA" id="ARBA00023015"/>
    </source>
</evidence>
<dbReference type="OrthoDB" id="9792527at2"/>
<dbReference type="GO" id="GO:0003677">
    <property type="term" value="F:DNA binding"/>
    <property type="evidence" value="ECO:0007669"/>
    <property type="project" value="UniProtKB-KW"/>
</dbReference>
<proteinExistence type="predicted"/>
<evidence type="ECO:0000259" key="5">
    <source>
        <dbReference type="PROSITE" id="PS51118"/>
    </source>
</evidence>
<evidence type="ECO:0000256" key="2">
    <source>
        <dbReference type="ARBA" id="ARBA00023125"/>
    </source>
</evidence>
<dbReference type="InterPro" id="IPR036388">
    <property type="entry name" value="WH-like_DNA-bd_sf"/>
</dbReference>
<dbReference type="Pfam" id="PF01638">
    <property type="entry name" value="HxlR"/>
    <property type="match status" value="1"/>
</dbReference>
<keyword evidence="7" id="KW-1185">Reference proteome</keyword>
<dbReference type="Proteomes" id="UP000272503">
    <property type="component" value="Unassembled WGS sequence"/>
</dbReference>
<organism evidence="6 7">
    <name type="scientific">Mycetocola tolaasinivorans</name>
    <dbReference type="NCBI Taxonomy" id="76635"/>
    <lineage>
        <taxon>Bacteria</taxon>
        <taxon>Bacillati</taxon>
        <taxon>Actinomycetota</taxon>
        <taxon>Actinomycetes</taxon>
        <taxon>Micrococcales</taxon>
        <taxon>Microbacteriaceae</taxon>
        <taxon>Mycetocola</taxon>
    </lineage>
</organism>
<feature type="region of interest" description="Disordered" evidence="4">
    <location>
        <begin position="143"/>
        <end position="163"/>
    </location>
</feature>
<keyword evidence="1" id="KW-0805">Transcription regulation</keyword>
<reference evidence="6 7" key="1">
    <citation type="submission" date="2018-10" db="EMBL/GenBank/DDBJ databases">
        <authorList>
            <person name="Li J."/>
        </authorList>
    </citation>
    <scope>NUCLEOTIDE SEQUENCE [LARGE SCALE GENOMIC DNA]</scope>
    <source>
        <strain evidence="6 7">IF 016277</strain>
    </source>
</reference>
<gene>
    <name evidence="6" type="ORF">D9V32_12235</name>
</gene>